<comment type="similarity">
    <text evidence="1">Belongs to the glycosyl hydrolase 16 family.</text>
</comment>
<dbReference type="InterPro" id="IPR000757">
    <property type="entry name" value="Beta-glucanase-like"/>
</dbReference>
<feature type="signal peptide" evidence="9">
    <location>
        <begin position="1"/>
        <end position="19"/>
    </location>
</feature>
<feature type="active site" description="Nucleophile" evidence="8">
    <location>
        <position position="129"/>
    </location>
</feature>
<evidence type="ECO:0000259" key="10">
    <source>
        <dbReference type="PROSITE" id="PS51762"/>
    </source>
</evidence>
<evidence type="ECO:0000256" key="1">
    <source>
        <dbReference type="ARBA" id="ARBA00006865"/>
    </source>
</evidence>
<accession>A0A0B1PXT7</accession>
<dbReference type="Pfam" id="PF00722">
    <property type="entry name" value="Glyco_hydro_16"/>
    <property type="match status" value="1"/>
</dbReference>
<dbReference type="PRINTS" id="PR00737">
    <property type="entry name" value="GLHYDRLASE16"/>
</dbReference>
<evidence type="ECO:0000256" key="6">
    <source>
        <dbReference type="ARBA" id="ARBA00029771"/>
    </source>
</evidence>
<keyword evidence="3" id="KW-0378">Hydrolase</keyword>
<dbReference type="RefSeq" id="WP_039195465.1">
    <property type="nucleotide sequence ID" value="NZ_JRFJ01000006.1"/>
</dbReference>
<evidence type="ECO:0000256" key="9">
    <source>
        <dbReference type="SAM" id="SignalP"/>
    </source>
</evidence>
<evidence type="ECO:0000313" key="11">
    <source>
        <dbReference type="EMBL" id="KHJ53348.1"/>
    </source>
</evidence>
<dbReference type="STRING" id="370622.LA66_18270"/>
<dbReference type="OrthoDB" id="9809583at2"/>
<comment type="caution">
    <text evidence="11">The sequence shown here is derived from an EMBL/GenBank/DDBJ whole genome shotgun (WGS) entry which is preliminary data.</text>
</comment>
<dbReference type="InterPro" id="IPR008263">
    <property type="entry name" value="GH16_AS"/>
</dbReference>
<dbReference type="InterPro" id="IPR008264">
    <property type="entry name" value="Beta_glucanase"/>
</dbReference>
<proteinExistence type="inferred from homology"/>
<dbReference type="CDD" id="cd02175">
    <property type="entry name" value="GH16_lichenase"/>
    <property type="match status" value="1"/>
</dbReference>
<dbReference type="EMBL" id="JRFJ01000006">
    <property type="protein sequence ID" value="KHJ53348.1"/>
    <property type="molecule type" value="Genomic_DNA"/>
</dbReference>
<evidence type="ECO:0000256" key="5">
    <source>
        <dbReference type="ARBA" id="ARBA00029722"/>
    </source>
</evidence>
<feature type="domain" description="GH16" evidence="10">
    <location>
        <begin position="9"/>
        <end position="243"/>
    </location>
</feature>
<keyword evidence="4" id="KW-0326">Glycosidase</keyword>
<name>A0A0B1PXT7_9HYPH</name>
<feature type="active site" description="Proton donor" evidence="8">
    <location>
        <position position="133"/>
    </location>
</feature>
<evidence type="ECO:0000256" key="4">
    <source>
        <dbReference type="ARBA" id="ARBA00023295"/>
    </source>
</evidence>
<protein>
    <recommendedName>
        <fullName evidence="2">Beta-glucanase</fullName>
    </recommendedName>
    <alternativeName>
        <fullName evidence="7">1,3-1,4-beta-D-glucan 4-glucanohydrolase</fullName>
    </alternativeName>
    <alternativeName>
        <fullName evidence="6">Endo-beta-1,3-1,4 glucanase</fullName>
    </alternativeName>
    <alternativeName>
        <fullName evidence="5">Lichenase</fullName>
    </alternativeName>
</protein>
<reference evidence="11 12" key="1">
    <citation type="submission" date="2014-09" db="EMBL/GenBank/DDBJ databases">
        <title>Isolation and characterization of Aurantimonas altamirensis ON-56566 from clinical sample following a dog bite.</title>
        <authorList>
            <person name="Eshaghi A."/>
            <person name="Li A."/>
            <person name="Shahinas D."/>
            <person name="Bahn P."/>
            <person name="Kus J.V."/>
            <person name="Patel S.N."/>
        </authorList>
    </citation>
    <scope>NUCLEOTIDE SEQUENCE [LARGE SCALE GENOMIC DNA]</scope>
    <source>
        <strain evidence="11 12">ON-56566</strain>
    </source>
</reference>
<dbReference type="PROSITE" id="PS01034">
    <property type="entry name" value="GH16_1"/>
    <property type="match status" value="1"/>
</dbReference>
<evidence type="ECO:0000256" key="7">
    <source>
        <dbReference type="ARBA" id="ARBA00031665"/>
    </source>
</evidence>
<dbReference type="SUPFAM" id="SSF49899">
    <property type="entry name" value="Concanavalin A-like lectins/glucanases"/>
    <property type="match status" value="1"/>
</dbReference>
<dbReference type="PANTHER" id="PTHR31062">
    <property type="entry name" value="XYLOGLUCAN ENDOTRANSGLUCOSYLASE/HYDROLASE PROTEIN 8-RELATED"/>
    <property type="match status" value="1"/>
</dbReference>
<evidence type="ECO:0000256" key="3">
    <source>
        <dbReference type="ARBA" id="ARBA00022801"/>
    </source>
</evidence>
<dbReference type="Gene3D" id="2.60.120.200">
    <property type="match status" value="1"/>
</dbReference>
<dbReference type="InterPro" id="IPR013320">
    <property type="entry name" value="ConA-like_dom_sf"/>
</dbReference>
<sequence length="260" mass="28705">MRILTLAALIFAAPTAALAAGAGGNGASFVEDFDRLDLKRWYVSDGWANGDHQNCTWSKRQVGISDGTLRLAFEQRRAGDRDYACGEIQTRGEFKYGAYEVRMKPVAGSGLNSSLFTYIGPTHGKPHDEIDFEFLGKDPSQVQLNQYVDGVGNNEKLVDVAGGADSAFNDYAFIWEPERIRWFINGELVHTADDPAKLPQNAQKIYLALWGSDTLTGWMGAFQDEGRKVMEVDRVSFTAQGDACQYPESIVCRIEEAGTQ</sequence>
<dbReference type="AlphaFoldDB" id="A0A0B1PXT7"/>
<dbReference type="GO" id="GO:0004553">
    <property type="term" value="F:hydrolase activity, hydrolyzing O-glycosyl compounds"/>
    <property type="evidence" value="ECO:0007669"/>
    <property type="project" value="InterPro"/>
</dbReference>
<evidence type="ECO:0000256" key="2">
    <source>
        <dbReference type="ARBA" id="ARBA00014569"/>
    </source>
</evidence>
<dbReference type="GO" id="GO:0005975">
    <property type="term" value="P:carbohydrate metabolic process"/>
    <property type="evidence" value="ECO:0007669"/>
    <property type="project" value="InterPro"/>
</dbReference>
<dbReference type="InterPro" id="IPR044791">
    <property type="entry name" value="Beta-glucanase/XTH"/>
</dbReference>
<dbReference type="PROSITE" id="PS51762">
    <property type="entry name" value="GH16_2"/>
    <property type="match status" value="1"/>
</dbReference>
<feature type="chain" id="PRO_5002080275" description="Beta-glucanase" evidence="9">
    <location>
        <begin position="20"/>
        <end position="260"/>
    </location>
</feature>
<evidence type="ECO:0000256" key="8">
    <source>
        <dbReference type="PIRSR" id="PIRSR608264-1"/>
    </source>
</evidence>
<evidence type="ECO:0000313" key="12">
    <source>
        <dbReference type="Proteomes" id="UP000030826"/>
    </source>
</evidence>
<keyword evidence="9" id="KW-0732">Signal</keyword>
<gene>
    <name evidence="11" type="ORF">LA66_18270</name>
</gene>
<dbReference type="Proteomes" id="UP000030826">
    <property type="component" value="Unassembled WGS sequence"/>
</dbReference>
<organism evidence="11 12">
    <name type="scientific">Aureimonas altamirensis</name>
    <dbReference type="NCBI Taxonomy" id="370622"/>
    <lineage>
        <taxon>Bacteria</taxon>
        <taxon>Pseudomonadati</taxon>
        <taxon>Pseudomonadota</taxon>
        <taxon>Alphaproteobacteria</taxon>
        <taxon>Hyphomicrobiales</taxon>
        <taxon>Aurantimonadaceae</taxon>
        <taxon>Aureimonas</taxon>
    </lineage>
</organism>